<dbReference type="InterPro" id="IPR011020">
    <property type="entry name" value="HTTM-like"/>
</dbReference>
<keyword evidence="4 5" id="KW-0472">Membrane</keyword>
<dbReference type="GO" id="GO:0012505">
    <property type="term" value="C:endomembrane system"/>
    <property type="evidence" value="ECO:0007669"/>
    <property type="project" value="UniProtKB-SubCell"/>
</dbReference>
<gene>
    <name evidence="7" type="ORF">EFW17_15975</name>
</gene>
<dbReference type="RefSeq" id="WP_123202203.1">
    <property type="nucleotide sequence ID" value="NZ_RJMB01000016.1"/>
</dbReference>
<keyword evidence="2 5" id="KW-0812">Transmembrane</keyword>
<dbReference type="SMART" id="SM00752">
    <property type="entry name" value="HTTM"/>
    <property type="match status" value="1"/>
</dbReference>
<feature type="transmembrane region" description="Helical" evidence="5">
    <location>
        <begin position="20"/>
        <end position="43"/>
    </location>
</feature>
<dbReference type="AlphaFoldDB" id="A0A3N0E6N6"/>
<feature type="transmembrane region" description="Helical" evidence="5">
    <location>
        <begin position="236"/>
        <end position="253"/>
    </location>
</feature>
<comment type="subcellular location">
    <subcellularLocation>
        <location evidence="1">Endomembrane system</location>
        <topology evidence="1">Multi-pass membrane protein</topology>
    </subcellularLocation>
</comment>
<feature type="transmembrane region" description="Helical" evidence="5">
    <location>
        <begin position="130"/>
        <end position="150"/>
    </location>
</feature>
<evidence type="ECO:0000256" key="2">
    <source>
        <dbReference type="ARBA" id="ARBA00022692"/>
    </source>
</evidence>
<evidence type="ECO:0000256" key="3">
    <source>
        <dbReference type="ARBA" id="ARBA00022989"/>
    </source>
</evidence>
<evidence type="ECO:0000313" key="8">
    <source>
        <dbReference type="Proteomes" id="UP000269198"/>
    </source>
</evidence>
<feature type="domain" description="HTTM-like" evidence="6">
    <location>
        <begin position="10"/>
        <end position="255"/>
    </location>
</feature>
<keyword evidence="3 5" id="KW-1133">Transmembrane helix</keyword>
<protein>
    <recommendedName>
        <fullName evidence="6">HTTM-like domain-containing protein</fullName>
    </recommendedName>
</protein>
<reference evidence="7 8" key="1">
    <citation type="submission" date="2018-11" db="EMBL/GenBank/DDBJ databases">
        <title>The genome draft of YIM 96095.</title>
        <authorList>
            <person name="Tang S.-K."/>
            <person name="Chunyu W.-X."/>
            <person name="Feng Y.-Z."/>
        </authorList>
    </citation>
    <scope>NUCLEOTIDE SEQUENCE [LARGE SCALE GENOMIC DNA]</scope>
    <source>
        <strain evidence="7 8">YIM 96095</strain>
    </source>
</reference>
<dbReference type="OrthoDB" id="4955397at2"/>
<feature type="transmembrane region" description="Helical" evidence="5">
    <location>
        <begin position="102"/>
        <end position="118"/>
    </location>
</feature>
<organism evidence="7 8">
    <name type="scientific">Halostreptopolyspora alba</name>
    <dbReference type="NCBI Taxonomy" id="2487137"/>
    <lineage>
        <taxon>Bacteria</taxon>
        <taxon>Bacillati</taxon>
        <taxon>Actinomycetota</taxon>
        <taxon>Actinomycetes</taxon>
        <taxon>Streptosporangiales</taxon>
        <taxon>Nocardiopsidaceae</taxon>
        <taxon>Halostreptopolyspora</taxon>
    </lineage>
</organism>
<evidence type="ECO:0000256" key="4">
    <source>
        <dbReference type="ARBA" id="ARBA00023136"/>
    </source>
</evidence>
<dbReference type="InterPro" id="IPR053934">
    <property type="entry name" value="HTTM_dom"/>
</dbReference>
<comment type="caution">
    <text evidence="7">The sequence shown here is derived from an EMBL/GenBank/DDBJ whole genome shotgun (WGS) entry which is preliminary data.</text>
</comment>
<evidence type="ECO:0000313" key="7">
    <source>
        <dbReference type="EMBL" id="RNL83496.1"/>
    </source>
</evidence>
<dbReference type="EMBL" id="RJMB01000016">
    <property type="protein sequence ID" value="RNL83496.1"/>
    <property type="molecule type" value="Genomic_DNA"/>
</dbReference>
<feature type="transmembrane region" description="Helical" evidence="5">
    <location>
        <begin position="213"/>
        <end position="230"/>
    </location>
</feature>
<dbReference type="Proteomes" id="UP000269198">
    <property type="component" value="Unassembled WGS sequence"/>
</dbReference>
<keyword evidence="8" id="KW-1185">Reference proteome</keyword>
<dbReference type="Pfam" id="PF05090">
    <property type="entry name" value="HTTM"/>
    <property type="match status" value="1"/>
</dbReference>
<accession>A0A3N0E6N6</accession>
<feature type="transmembrane region" description="Helical" evidence="5">
    <location>
        <begin position="187"/>
        <end position="208"/>
    </location>
</feature>
<evidence type="ECO:0000256" key="1">
    <source>
        <dbReference type="ARBA" id="ARBA00004127"/>
    </source>
</evidence>
<sequence>MTNLVEAVSRSTVGARQLALVRITVAVVSLIKGWLVAPFVFALQDDPLRLPIVPLPDIPPLLLFLVWALASVFLAFGAAVPLTGALVGLSACYTLLWDERTYSNHLFLLSIMALLVAGTHGGRLRGTNTCVSGAVPFLMMTQISTVYIFAGLAKANSSFLSGEVLTEKVGLPGAIIPLKLADFPASVAVALAVMTVIVEVALGVTLWFSQSRFLAVATGIALHSSFVLLLVESWEFVGFGLLCLAVYPLFFSWRPHEHPSPRSIADAS</sequence>
<feature type="transmembrane region" description="Helical" evidence="5">
    <location>
        <begin position="64"/>
        <end position="96"/>
    </location>
</feature>
<proteinExistence type="predicted"/>
<evidence type="ECO:0000256" key="5">
    <source>
        <dbReference type="SAM" id="Phobius"/>
    </source>
</evidence>
<evidence type="ECO:0000259" key="6">
    <source>
        <dbReference type="SMART" id="SM00752"/>
    </source>
</evidence>
<name>A0A3N0E6N6_9ACTN</name>